<evidence type="ECO:0000256" key="1">
    <source>
        <dbReference type="ARBA" id="ARBA00006432"/>
    </source>
</evidence>
<feature type="domain" description="AMP-binding enzyme C-terminal" evidence="4">
    <location>
        <begin position="444"/>
        <end position="519"/>
    </location>
</feature>
<dbReference type="InterPro" id="IPR020845">
    <property type="entry name" value="AMP-binding_CS"/>
</dbReference>
<dbReference type="OrthoDB" id="9803968at2"/>
<organism evidence="5 6">
    <name type="scientific">Actinomadura montaniterrae</name>
    <dbReference type="NCBI Taxonomy" id="1803903"/>
    <lineage>
        <taxon>Bacteria</taxon>
        <taxon>Bacillati</taxon>
        <taxon>Actinomycetota</taxon>
        <taxon>Actinomycetes</taxon>
        <taxon>Streptosporangiales</taxon>
        <taxon>Thermomonosporaceae</taxon>
        <taxon>Actinomadura</taxon>
    </lineage>
</organism>
<protein>
    <submittedName>
        <fullName evidence="5">Long-chain fatty acid--CoA ligase</fullName>
    </submittedName>
</protein>
<dbReference type="Pfam" id="PF13193">
    <property type="entry name" value="AMP-binding_C"/>
    <property type="match status" value="1"/>
</dbReference>
<dbReference type="SUPFAM" id="SSF56801">
    <property type="entry name" value="Acetyl-CoA synthetase-like"/>
    <property type="match status" value="1"/>
</dbReference>
<dbReference type="InterPro" id="IPR045851">
    <property type="entry name" value="AMP-bd_C_sf"/>
</dbReference>
<evidence type="ECO:0000256" key="2">
    <source>
        <dbReference type="ARBA" id="ARBA00022598"/>
    </source>
</evidence>
<dbReference type="AlphaFoldDB" id="A0A6L3VLQ0"/>
<accession>A0A6L3VLQ0</accession>
<gene>
    <name evidence="5" type="ORF">F9B16_28895</name>
</gene>
<dbReference type="Proteomes" id="UP000483004">
    <property type="component" value="Unassembled WGS sequence"/>
</dbReference>
<dbReference type="Gene3D" id="3.30.300.30">
    <property type="match status" value="1"/>
</dbReference>
<dbReference type="PROSITE" id="PS00455">
    <property type="entry name" value="AMP_BINDING"/>
    <property type="match status" value="1"/>
</dbReference>
<dbReference type="GO" id="GO:0016877">
    <property type="term" value="F:ligase activity, forming carbon-sulfur bonds"/>
    <property type="evidence" value="ECO:0007669"/>
    <property type="project" value="UniProtKB-ARBA"/>
</dbReference>
<evidence type="ECO:0000313" key="5">
    <source>
        <dbReference type="EMBL" id="KAB2373206.1"/>
    </source>
</evidence>
<evidence type="ECO:0000313" key="6">
    <source>
        <dbReference type="Proteomes" id="UP000483004"/>
    </source>
</evidence>
<feature type="domain" description="AMP-dependent synthetase/ligase" evidence="3">
    <location>
        <begin position="31"/>
        <end position="396"/>
    </location>
</feature>
<evidence type="ECO:0000259" key="4">
    <source>
        <dbReference type="Pfam" id="PF13193"/>
    </source>
</evidence>
<comment type="similarity">
    <text evidence="1">Belongs to the ATP-dependent AMP-binding enzyme family.</text>
</comment>
<dbReference type="InterPro" id="IPR050237">
    <property type="entry name" value="ATP-dep_AMP-bd_enzyme"/>
</dbReference>
<dbReference type="InterPro" id="IPR025110">
    <property type="entry name" value="AMP-bd_C"/>
</dbReference>
<sequence length="540" mass="58586">MWSTMQDFPLTITTIMRYGTQVCGSAEIATWTGDGARRRSYAEVGERAARLAGALRALGVDGDQRVATFMWNNTEHLEAYLAVPSMGAVLHTLNLRLFPDQLVYIANHAEDHVVIVDGSLIPLLAPVLPQMKTVRHVVVVGDGDTAPLDGAGKELHSYEELLAAAPPEFDWPEIDERSAAAMCYTSGTTGNPKGVVYSHRSAYLHSLSVCTGNALGMSGADVVLPVVPMFHANAWGLPYAAMLAGAALVMPDRFLQAEPLVKLIEAERPTIAGAVPTIWSDVLRYTKEHGSDLSSLRLVPCGGSAVPEALMRGFDEIGVRIVQAWGMTETSPVATMAHAPVGAEGERAWQARVSQGRVLAGLEIRVVGDGDVVLPNDGEAVGEVEIRGPWITGAYYRDEDPGKFHDGWLRTGDVGNLSPDGYMVLTDRAKDVIKSGGEWISSVELENHLMAHPDVLEAAVVGVPDDRWQERPLASVVVRDGASVTAAQLREFLTDRVPKWQLPERWTFIAEVPKTSVGKFDKKVLRRRYAEGGLEVERAD</sequence>
<dbReference type="PANTHER" id="PTHR43767:SF11">
    <property type="entry name" value="MEDIUM-CHAIN-FATTY-ACID--COA LIGASE"/>
    <property type="match status" value="1"/>
</dbReference>
<comment type="caution">
    <text evidence="5">The sequence shown here is derived from an EMBL/GenBank/DDBJ whole genome shotgun (WGS) entry which is preliminary data.</text>
</comment>
<keyword evidence="2 5" id="KW-0436">Ligase</keyword>
<keyword evidence="6" id="KW-1185">Reference proteome</keyword>
<proteinExistence type="inferred from homology"/>
<dbReference type="InterPro" id="IPR000873">
    <property type="entry name" value="AMP-dep_synth/lig_dom"/>
</dbReference>
<name>A0A6L3VLQ0_9ACTN</name>
<dbReference type="FunFam" id="3.30.300.30:FF:000008">
    <property type="entry name" value="2,3-dihydroxybenzoate-AMP ligase"/>
    <property type="match status" value="1"/>
</dbReference>
<dbReference type="PANTHER" id="PTHR43767">
    <property type="entry name" value="LONG-CHAIN-FATTY-ACID--COA LIGASE"/>
    <property type="match status" value="1"/>
</dbReference>
<dbReference type="InterPro" id="IPR042099">
    <property type="entry name" value="ANL_N_sf"/>
</dbReference>
<dbReference type="NCBIfam" id="NF004837">
    <property type="entry name" value="PRK06187.1"/>
    <property type="match status" value="1"/>
</dbReference>
<dbReference type="Pfam" id="PF00501">
    <property type="entry name" value="AMP-binding"/>
    <property type="match status" value="1"/>
</dbReference>
<evidence type="ECO:0000259" key="3">
    <source>
        <dbReference type="Pfam" id="PF00501"/>
    </source>
</evidence>
<dbReference type="CDD" id="cd12119">
    <property type="entry name" value="ttLC_FACS_AlkK_like"/>
    <property type="match status" value="1"/>
</dbReference>
<dbReference type="Gene3D" id="3.40.50.12780">
    <property type="entry name" value="N-terminal domain of ligase-like"/>
    <property type="match status" value="1"/>
</dbReference>
<dbReference type="EMBL" id="WBMR01000102">
    <property type="protein sequence ID" value="KAB2373206.1"/>
    <property type="molecule type" value="Genomic_DNA"/>
</dbReference>
<reference evidence="5 6" key="1">
    <citation type="submission" date="2019-09" db="EMBL/GenBank/DDBJ databases">
        <title>Actinomadura physcomitrii sp. nov., a novel actinomycete isolated from moss [Physcomitrium sphaericum (Ludw) Fuernr].</title>
        <authorList>
            <person name="Liu C."/>
            <person name="Zhuang X."/>
        </authorList>
    </citation>
    <scope>NUCLEOTIDE SEQUENCE [LARGE SCALE GENOMIC DNA]</scope>
    <source>
        <strain evidence="5 6">CYP1-1B</strain>
    </source>
</reference>